<proteinExistence type="predicted"/>
<dbReference type="InterPro" id="IPR005467">
    <property type="entry name" value="His_kinase_dom"/>
</dbReference>
<dbReference type="InterPro" id="IPR003594">
    <property type="entry name" value="HATPase_dom"/>
</dbReference>
<dbReference type="PROSITE" id="PS50885">
    <property type="entry name" value="HAMP"/>
    <property type="match status" value="1"/>
</dbReference>
<dbReference type="PANTHER" id="PTHR45528">
    <property type="entry name" value="SENSOR HISTIDINE KINASE CPXA"/>
    <property type="match status" value="1"/>
</dbReference>
<evidence type="ECO:0000256" key="7">
    <source>
        <dbReference type="ARBA" id="ARBA00022692"/>
    </source>
</evidence>
<dbReference type="GO" id="GO:0000155">
    <property type="term" value="F:phosphorelay sensor kinase activity"/>
    <property type="evidence" value="ECO:0007669"/>
    <property type="project" value="InterPro"/>
</dbReference>
<evidence type="ECO:0000259" key="15">
    <source>
        <dbReference type="PROSITE" id="PS50109"/>
    </source>
</evidence>
<dbReference type="InterPro" id="IPR003660">
    <property type="entry name" value="HAMP_dom"/>
</dbReference>
<dbReference type="SUPFAM" id="SSF47384">
    <property type="entry name" value="Homodimeric domain of signal transducing histidine kinase"/>
    <property type="match status" value="1"/>
</dbReference>
<sequence>MHISIFKKFLLLYIFVGCIGFILISNICYSLDYRAIIESKTEQMYNQAVSISKDYASTYFSDEKIRLIRSEMITVASASGERIMFIDTDGNILMDTSRDITGQNSVRLNDFDYTRSGSRYSQSGRFFDYFSEDMLSVMAPITNAYTVKGYVAIHIPLGTLRSQVYTTFNTNYVTFIIMMMLILLFVAFYFIMIHRPLKAIIKGVDEYSKGNLDYRIDLAPGDELHRLGASLNYMSSEINEMDKFQQKFISNISHDFRSPLTSIKGYLEAMSDGTIPPELHQKYIGIVLFETERLTKLTNNLLTLNDLDPKSVRLNYSDFDINDVIRHTIETFEGVCTEKKITFKLTFSSRQLMVHADMEKIQQVVYNLVDNAVKFSHPDSFIAISTTTKNGRAFISVKDNGIGIPKDDLKKIWERFYKTDNSRGRDKKGSGLGLAIVREIIQTHGERIDVISTEGVGTEFVFSLKTPKSTSSS</sequence>
<dbReference type="InterPro" id="IPR036097">
    <property type="entry name" value="HisK_dim/P_sf"/>
</dbReference>
<keyword evidence="6" id="KW-0808">Transferase</keyword>
<evidence type="ECO:0000256" key="8">
    <source>
        <dbReference type="ARBA" id="ARBA00022741"/>
    </source>
</evidence>
<dbReference type="Gene3D" id="6.10.340.10">
    <property type="match status" value="1"/>
</dbReference>
<accession>B7AVI5</accession>
<evidence type="ECO:0000256" key="3">
    <source>
        <dbReference type="ARBA" id="ARBA00012438"/>
    </source>
</evidence>
<dbReference type="PROSITE" id="PS50109">
    <property type="entry name" value="HIS_KIN"/>
    <property type="match status" value="1"/>
</dbReference>
<dbReference type="FunFam" id="1.10.287.130:FF:000001">
    <property type="entry name" value="Two-component sensor histidine kinase"/>
    <property type="match status" value="1"/>
</dbReference>
<keyword evidence="12" id="KW-0902">Two-component regulatory system</keyword>
<dbReference type="EMBL" id="ABVQ01000037">
    <property type="protein sequence ID" value="EEC56226.1"/>
    <property type="molecule type" value="Genomic_DNA"/>
</dbReference>
<protein>
    <recommendedName>
        <fullName evidence="3">histidine kinase</fullName>
        <ecNumber evidence="3">2.7.13.3</ecNumber>
    </recommendedName>
</protein>
<evidence type="ECO:0000259" key="16">
    <source>
        <dbReference type="PROSITE" id="PS50885"/>
    </source>
</evidence>
<comment type="catalytic activity">
    <reaction evidence="1">
        <text>ATP + protein L-histidine = ADP + protein N-phospho-L-histidine.</text>
        <dbReference type="EC" id="2.7.13.3"/>
    </reaction>
</comment>
<comment type="subcellular location">
    <subcellularLocation>
        <location evidence="2">Cell membrane</location>
        <topology evidence="2">Multi-pass membrane protein</topology>
    </subcellularLocation>
</comment>
<dbReference type="EC" id="2.7.13.3" evidence="3"/>
<dbReference type="eggNOG" id="COG5002">
    <property type="taxonomic scope" value="Bacteria"/>
</dbReference>
<evidence type="ECO:0000256" key="12">
    <source>
        <dbReference type="ARBA" id="ARBA00023012"/>
    </source>
</evidence>
<evidence type="ECO:0000256" key="11">
    <source>
        <dbReference type="ARBA" id="ARBA00022989"/>
    </source>
</evidence>
<evidence type="ECO:0000256" key="4">
    <source>
        <dbReference type="ARBA" id="ARBA00022475"/>
    </source>
</evidence>
<dbReference type="Pfam" id="PF00672">
    <property type="entry name" value="HAMP"/>
    <property type="match status" value="1"/>
</dbReference>
<name>B7AVI5_9FIRM</name>
<dbReference type="HOGENOM" id="CLU_000445_89_6_9"/>
<dbReference type="InterPro" id="IPR003661">
    <property type="entry name" value="HisK_dim/P_dom"/>
</dbReference>
<dbReference type="FunFam" id="3.30.565.10:FF:000006">
    <property type="entry name" value="Sensor histidine kinase WalK"/>
    <property type="match status" value="1"/>
</dbReference>
<keyword evidence="13 14" id="KW-0472">Membrane</keyword>
<dbReference type="CDD" id="cd00082">
    <property type="entry name" value="HisKA"/>
    <property type="match status" value="1"/>
</dbReference>
<organism evidence="17 18">
    <name type="scientific">[Bacteroides] pectinophilus ATCC 43243</name>
    <dbReference type="NCBI Taxonomy" id="483218"/>
    <lineage>
        <taxon>Bacteria</taxon>
        <taxon>Bacillati</taxon>
        <taxon>Bacillota</taxon>
        <taxon>Clostridia</taxon>
        <taxon>Eubacteriales</taxon>
    </lineage>
</organism>
<feature type="domain" description="Histidine kinase" evidence="15">
    <location>
        <begin position="251"/>
        <end position="468"/>
    </location>
</feature>
<gene>
    <name evidence="17" type="ORF">BACPEC_02733</name>
</gene>
<feature type="domain" description="HAMP" evidence="16">
    <location>
        <begin position="191"/>
        <end position="243"/>
    </location>
</feature>
<dbReference type="GO" id="GO:0005524">
    <property type="term" value="F:ATP binding"/>
    <property type="evidence" value="ECO:0007669"/>
    <property type="project" value="UniProtKB-KW"/>
</dbReference>
<dbReference type="CDD" id="cd00075">
    <property type="entry name" value="HATPase"/>
    <property type="match status" value="1"/>
</dbReference>
<evidence type="ECO:0000256" key="1">
    <source>
        <dbReference type="ARBA" id="ARBA00000085"/>
    </source>
</evidence>
<dbReference type="SMART" id="SM00387">
    <property type="entry name" value="HATPase_c"/>
    <property type="match status" value="1"/>
</dbReference>
<reference evidence="17 18" key="2">
    <citation type="submission" date="2008-11" db="EMBL/GenBank/DDBJ databases">
        <authorList>
            <person name="Fulton L."/>
            <person name="Clifton S."/>
            <person name="Fulton B."/>
            <person name="Xu J."/>
            <person name="Minx P."/>
            <person name="Pepin K.H."/>
            <person name="Johnson M."/>
            <person name="Bhonagiri V."/>
            <person name="Nash W.E."/>
            <person name="Mardis E.R."/>
            <person name="Wilson R.K."/>
        </authorList>
    </citation>
    <scope>NUCLEOTIDE SEQUENCE [LARGE SCALE GENOMIC DNA]</scope>
    <source>
        <strain evidence="17 18">ATCC 43243</strain>
    </source>
</reference>
<dbReference type="GO" id="GO:0005886">
    <property type="term" value="C:plasma membrane"/>
    <property type="evidence" value="ECO:0007669"/>
    <property type="project" value="UniProtKB-SubCell"/>
</dbReference>
<evidence type="ECO:0000256" key="14">
    <source>
        <dbReference type="SAM" id="Phobius"/>
    </source>
</evidence>
<keyword evidence="8" id="KW-0547">Nucleotide-binding</keyword>
<dbReference type="PRINTS" id="PR00344">
    <property type="entry name" value="BCTRLSENSOR"/>
</dbReference>
<dbReference type="PANTHER" id="PTHR45528:SF1">
    <property type="entry name" value="SENSOR HISTIDINE KINASE CPXA"/>
    <property type="match status" value="1"/>
</dbReference>
<dbReference type="SMART" id="SM00304">
    <property type="entry name" value="HAMP"/>
    <property type="match status" value="1"/>
</dbReference>
<evidence type="ECO:0000256" key="13">
    <source>
        <dbReference type="ARBA" id="ARBA00023136"/>
    </source>
</evidence>
<dbReference type="Gene3D" id="3.30.565.10">
    <property type="entry name" value="Histidine kinase-like ATPase, C-terminal domain"/>
    <property type="match status" value="1"/>
</dbReference>
<evidence type="ECO:0000313" key="18">
    <source>
        <dbReference type="Proteomes" id="UP000003136"/>
    </source>
</evidence>
<feature type="transmembrane region" description="Helical" evidence="14">
    <location>
        <begin position="172"/>
        <end position="192"/>
    </location>
</feature>
<dbReference type="STRING" id="483218.BACPEC_02733"/>
<dbReference type="SUPFAM" id="SSF55874">
    <property type="entry name" value="ATPase domain of HSP90 chaperone/DNA topoisomerase II/histidine kinase"/>
    <property type="match status" value="1"/>
</dbReference>
<dbReference type="CDD" id="cd06225">
    <property type="entry name" value="HAMP"/>
    <property type="match status" value="1"/>
</dbReference>
<keyword evidence="11 14" id="KW-1133">Transmembrane helix</keyword>
<dbReference type="AlphaFoldDB" id="B7AVI5"/>
<keyword evidence="9" id="KW-0418">Kinase</keyword>
<dbReference type="SMART" id="SM00388">
    <property type="entry name" value="HisKA"/>
    <property type="match status" value="1"/>
</dbReference>
<dbReference type="eggNOG" id="COG5000">
    <property type="taxonomic scope" value="Bacteria"/>
</dbReference>
<evidence type="ECO:0000256" key="5">
    <source>
        <dbReference type="ARBA" id="ARBA00022553"/>
    </source>
</evidence>
<evidence type="ECO:0000256" key="9">
    <source>
        <dbReference type="ARBA" id="ARBA00022777"/>
    </source>
</evidence>
<keyword evidence="10" id="KW-0067">ATP-binding</keyword>
<keyword evidence="18" id="KW-1185">Reference proteome</keyword>
<evidence type="ECO:0000313" key="17">
    <source>
        <dbReference type="EMBL" id="EEC56226.1"/>
    </source>
</evidence>
<evidence type="ECO:0000256" key="10">
    <source>
        <dbReference type="ARBA" id="ARBA00022840"/>
    </source>
</evidence>
<dbReference type="InterPro" id="IPR036890">
    <property type="entry name" value="HATPase_C_sf"/>
</dbReference>
<dbReference type="SUPFAM" id="SSF158472">
    <property type="entry name" value="HAMP domain-like"/>
    <property type="match status" value="1"/>
</dbReference>
<dbReference type="Pfam" id="PF02518">
    <property type="entry name" value="HATPase_c"/>
    <property type="match status" value="1"/>
</dbReference>
<dbReference type="Gene3D" id="1.10.287.130">
    <property type="match status" value="1"/>
</dbReference>
<keyword evidence="4" id="KW-1003">Cell membrane</keyword>
<evidence type="ECO:0000256" key="6">
    <source>
        <dbReference type="ARBA" id="ARBA00022679"/>
    </source>
</evidence>
<dbReference type="InterPro" id="IPR050398">
    <property type="entry name" value="HssS/ArlS-like"/>
</dbReference>
<evidence type="ECO:0000256" key="2">
    <source>
        <dbReference type="ARBA" id="ARBA00004651"/>
    </source>
</evidence>
<reference evidence="17 18" key="1">
    <citation type="submission" date="2008-11" db="EMBL/GenBank/DDBJ databases">
        <title>Draft genome sequence of Bacteroides pectinophilus (ATCC 43243).</title>
        <authorList>
            <person name="Sudarsanam P."/>
            <person name="Ley R."/>
            <person name="Guruge J."/>
            <person name="Turnbaugh P.J."/>
            <person name="Mahowald M."/>
            <person name="Liep D."/>
            <person name="Gordon J."/>
        </authorList>
    </citation>
    <scope>NUCLEOTIDE SEQUENCE [LARGE SCALE GENOMIC DNA]</scope>
    <source>
        <strain evidence="17 18">ATCC 43243</strain>
    </source>
</reference>
<dbReference type="Proteomes" id="UP000003136">
    <property type="component" value="Unassembled WGS sequence"/>
</dbReference>
<dbReference type="Pfam" id="PF00512">
    <property type="entry name" value="HisKA"/>
    <property type="match status" value="1"/>
</dbReference>
<dbReference type="InterPro" id="IPR004358">
    <property type="entry name" value="Sig_transdc_His_kin-like_C"/>
</dbReference>
<keyword evidence="5" id="KW-0597">Phosphoprotein</keyword>
<keyword evidence="7 14" id="KW-0812">Transmembrane</keyword>